<comment type="similarity">
    <text evidence="12">Belongs to the cytochrome b561 family.</text>
</comment>
<dbReference type="InterPro" id="IPR016174">
    <property type="entry name" value="Di-haem_cyt_TM"/>
</dbReference>
<dbReference type="InterPro" id="IPR011577">
    <property type="entry name" value="Cyt_b561_bac/Ni-Hgenase"/>
</dbReference>
<evidence type="ECO:0000256" key="5">
    <source>
        <dbReference type="ARBA" id="ARBA00022617"/>
    </source>
</evidence>
<dbReference type="OrthoDB" id="1247465at2"/>
<keyword evidence="10" id="KW-0408">Iron</keyword>
<evidence type="ECO:0000256" key="9">
    <source>
        <dbReference type="ARBA" id="ARBA00022989"/>
    </source>
</evidence>
<dbReference type="SUPFAM" id="SSF81342">
    <property type="entry name" value="Transmembrane di-heme cytochromes"/>
    <property type="match status" value="1"/>
</dbReference>
<feature type="transmembrane region" description="Helical" evidence="13">
    <location>
        <begin position="12"/>
        <end position="31"/>
    </location>
</feature>
<keyword evidence="3" id="KW-0813">Transport</keyword>
<keyword evidence="8" id="KW-0249">Electron transport</keyword>
<dbReference type="InterPro" id="IPR052168">
    <property type="entry name" value="Cytochrome_b561_oxidase"/>
</dbReference>
<dbReference type="RefSeq" id="WP_111276176.1">
    <property type="nucleotide sequence ID" value="NZ_QFYS01000004.1"/>
</dbReference>
<evidence type="ECO:0000256" key="4">
    <source>
        <dbReference type="ARBA" id="ARBA00022475"/>
    </source>
</evidence>
<dbReference type="GO" id="GO:0020037">
    <property type="term" value="F:heme binding"/>
    <property type="evidence" value="ECO:0007669"/>
    <property type="project" value="TreeGrafter"/>
</dbReference>
<dbReference type="Pfam" id="PF01292">
    <property type="entry name" value="Ni_hydr_CYTB"/>
    <property type="match status" value="1"/>
</dbReference>
<comment type="cofactor">
    <cofactor evidence="1">
        <name>heme b</name>
        <dbReference type="ChEBI" id="CHEBI:60344"/>
    </cofactor>
</comment>
<dbReference type="GO" id="GO:0046872">
    <property type="term" value="F:metal ion binding"/>
    <property type="evidence" value="ECO:0007669"/>
    <property type="project" value="UniProtKB-KW"/>
</dbReference>
<keyword evidence="9 13" id="KW-1133">Transmembrane helix</keyword>
<evidence type="ECO:0000256" key="7">
    <source>
        <dbReference type="ARBA" id="ARBA00022723"/>
    </source>
</evidence>
<evidence type="ECO:0000256" key="13">
    <source>
        <dbReference type="SAM" id="Phobius"/>
    </source>
</evidence>
<comment type="subcellular location">
    <subcellularLocation>
        <location evidence="2">Cell membrane</location>
        <topology evidence="2">Multi-pass membrane protein</topology>
    </subcellularLocation>
</comment>
<keyword evidence="16" id="KW-1185">Reference proteome</keyword>
<dbReference type="GO" id="GO:0005886">
    <property type="term" value="C:plasma membrane"/>
    <property type="evidence" value="ECO:0007669"/>
    <property type="project" value="UniProtKB-SubCell"/>
</dbReference>
<dbReference type="PANTHER" id="PTHR30529">
    <property type="entry name" value="CYTOCHROME B561"/>
    <property type="match status" value="1"/>
</dbReference>
<dbReference type="GO" id="GO:0022904">
    <property type="term" value="P:respiratory electron transport chain"/>
    <property type="evidence" value="ECO:0007669"/>
    <property type="project" value="InterPro"/>
</dbReference>
<comment type="caution">
    <text evidence="15">The sequence shown here is derived from an EMBL/GenBank/DDBJ whole genome shotgun (WGS) entry which is preliminary data.</text>
</comment>
<keyword evidence="6 13" id="KW-0812">Transmembrane</keyword>
<evidence type="ECO:0000256" key="2">
    <source>
        <dbReference type="ARBA" id="ARBA00004651"/>
    </source>
</evidence>
<evidence type="ECO:0000256" key="1">
    <source>
        <dbReference type="ARBA" id="ARBA00001970"/>
    </source>
</evidence>
<reference evidence="15 16" key="1">
    <citation type="submission" date="2018-05" db="EMBL/GenBank/DDBJ databases">
        <authorList>
            <person name="Lanie J.A."/>
            <person name="Ng W.-L."/>
            <person name="Kazmierczak K.M."/>
            <person name="Andrzejewski T.M."/>
            <person name="Davidsen T.M."/>
            <person name="Wayne K.J."/>
            <person name="Tettelin H."/>
            <person name="Glass J.I."/>
            <person name="Rusch D."/>
            <person name="Podicherti R."/>
            <person name="Tsui H.-C.T."/>
            <person name="Winkler M.E."/>
        </authorList>
    </citation>
    <scope>NUCLEOTIDE SEQUENCE [LARGE SCALE GENOMIC DNA]</scope>
    <source>
        <strain evidence="15 16">BUT-10</strain>
    </source>
</reference>
<keyword evidence="11 13" id="KW-0472">Membrane</keyword>
<organism evidence="15 16">
    <name type="scientific">Phenylobacterium kunshanense</name>
    <dbReference type="NCBI Taxonomy" id="1445034"/>
    <lineage>
        <taxon>Bacteria</taxon>
        <taxon>Pseudomonadati</taxon>
        <taxon>Pseudomonadota</taxon>
        <taxon>Alphaproteobacteria</taxon>
        <taxon>Caulobacterales</taxon>
        <taxon>Caulobacteraceae</taxon>
        <taxon>Phenylobacterium</taxon>
    </lineage>
</organism>
<dbReference type="GO" id="GO:0009055">
    <property type="term" value="F:electron transfer activity"/>
    <property type="evidence" value="ECO:0007669"/>
    <property type="project" value="InterPro"/>
</dbReference>
<dbReference type="EMBL" id="QFYS01000004">
    <property type="protein sequence ID" value="RAK65580.1"/>
    <property type="molecule type" value="Genomic_DNA"/>
</dbReference>
<evidence type="ECO:0000256" key="10">
    <source>
        <dbReference type="ARBA" id="ARBA00023004"/>
    </source>
</evidence>
<feature type="transmembrane region" description="Helical" evidence="13">
    <location>
        <begin position="90"/>
        <end position="111"/>
    </location>
</feature>
<feature type="domain" description="Cytochrome b561 bacterial/Ni-hydrogenase" evidence="14">
    <location>
        <begin position="10"/>
        <end position="178"/>
    </location>
</feature>
<evidence type="ECO:0000256" key="6">
    <source>
        <dbReference type="ARBA" id="ARBA00022692"/>
    </source>
</evidence>
<keyword evidence="5" id="KW-0349">Heme</keyword>
<keyword evidence="7" id="KW-0479">Metal-binding</keyword>
<dbReference type="Proteomes" id="UP000249524">
    <property type="component" value="Unassembled WGS sequence"/>
</dbReference>
<evidence type="ECO:0000259" key="14">
    <source>
        <dbReference type="Pfam" id="PF01292"/>
    </source>
</evidence>
<protein>
    <recommendedName>
        <fullName evidence="14">Cytochrome b561 bacterial/Ni-hydrogenase domain-containing protein</fullName>
    </recommendedName>
</protein>
<evidence type="ECO:0000313" key="15">
    <source>
        <dbReference type="EMBL" id="RAK65580.1"/>
    </source>
</evidence>
<gene>
    <name evidence="15" type="ORF">DJ019_11510</name>
</gene>
<feature type="transmembrane region" description="Helical" evidence="13">
    <location>
        <begin position="52"/>
        <end position="70"/>
    </location>
</feature>
<accession>A0A328BDS3</accession>
<sequence length="182" mass="20145">MSLTNTRTSYGWVAIALHWISAVGVIALYLLGERLEEAEDRAAKLVAMTNHVSVGMLLFTFLAARLIWTATQPAPAPLERKRPLQIAAKAIQGLFLLMILVQIVTGPLVIWSNARGIAIFDWGMIPSPFPAKVPWLHEAAEVAHKVAPNVLWPLLALHVLGALKHVVIDRDATLKRMLWPTR</sequence>
<keyword evidence="4" id="KW-1003">Cell membrane</keyword>
<evidence type="ECO:0000256" key="11">
    <source>
        <dbReference type="ARBA" id="ARBA00023136"/>
    </source>
</evidence>
<name>A0A328BDS3_9CAUL</name>
<evidence type="ECO:0000313" key="16">
    <source>
        <dbReference type="Proteomes" id="UP000249524"/>
    </source>
</evidence>
<evidence type="ECO:0000256" key="12">
    <source>
        <dbReference type="ARBA" id="ARBA00037975"/>
    </source>
</evidence>
<dbReference type="PANTHER" id="PTHR30529:SF7">
    <property type="entry name" value="CYTOCHROME B561 BACTERIAL_NI-HYDROGENASE DOMAIN-CONTAINING PROTEIN"/>
    <property type="match status" value="1"/>
</dbReference>
<evidence type="ECO:0000256" key="3">
    <source>
        <dbReference type="ARBA" id="ARBA00022448"/>
    </source>
</evidence>
<evidence type="ECO:0000256" key="8">
    <source>
        <dbReference type="ARBA" id="ARBA00022982"/>
    </source>
</evidence>
<dbReference type="AlphaFoldDB" id="A0A328BDS3"/>
<proteinExistence type="inferred from homology"/>